<keyword evidence="2" id="KW-0687">Ribonucleoprotein</keyword>
<dbReference type="KEGG" id="egl:EGR_06640"/>
<accession>W6UY25</accession>
<dbReference type="InterPro" id="IPR027487">
    <property type="entry name" value="Ribosomal_mL48"/>
</dbReference>
<protein>
    <recommendedName>
        <fullName evidence="3">Small ribosomal subunit protein uS10 domain-containing protein</fullName>
    </recommendedName>
</protein>
<evidence type="ECO:0000256" key="2">
    <source>
        <dbReference type="ARBA" id="ARBA00023274"/>
    </source>
</evidence>
<organism evidence="4 5">
    <name type="scientific">Echinococcus granulosus</name>
    <name type="common">Hydatid tapeworm</name>
    <dbReference type="NCBI Taxonomy" id="6210"/>
    <lineage>
        <taxon>Eukaryota</taxon>
        <taxon>Metazoa</taxon>
        <taxon>Spiralia</taxon>
        <taxon>Lophotrochozoa</taxon>
        <taxon>Platyhelminthes</taxon>
        <taxon>Cestoda</taxon>
        <taxon>Eucestoda</taxon>
        <taxon>Cyclophyllidea</taxon>
        <taxon>Taeniidae</taxon>
        <taxon>Echinococcus</taxon>
        <taxon>Echinococcus granulosus group</taxon>
    </lineage>
</organism>
<keyword evidence="5" id="KW-1185">Reference proteome</keyword>
<dbReference type="CTD" id="36342355"/>
<dbReference type="SUPFAM" id="SSF54999">
    <property type="entry name" value="Ribosomal protein S10"/>
    <property type="match status" value="1"/>
</dbReference>
<evidence type="ECO:0000313" key="4">
    <source>
        <dbReference type="EMBL" id="EUB58459.1"/>
    </source>
</evidence>
<dbReference type="OMA" id="IRVSECW"/>
<dbReference type="RefSeq" id="XP_024349655.1">
    <property type="nucleotide sequence ID" value="XM_024495889.1"/>
</dbReference>
<dbReference type="EMBL" id="APAU02000061">
    <property type="protein sequence ID" value="EUB58459.1"/>
    <property type="molecule type" value="Genomic_DNA"/>
</dbReference>
<dbReference type="PANTHER" id="PTHR13473">
    <property type="entry name" value="MITOCHONDRIAL RIBOSOMAL PROTEIN L48"/>
    <property type="match status" value="1"/>
</dbReference>
<feature type="domain" description="Small ribosomal subunit protein uS10" evidence="3">
    <location>
        <begin position="101"/>
        <end position="195"/>
    </location>
</feature>
<dbReference type="AlphaFoldDB" id="W6UY25"/>
<dbReference type="InterPro" id="IPR036838">
    <property type="entry name" value="Ribosomal_uS10_dom_sf"/>
</dbReference>
<dbReference type="GO" id="GO:1990904">
    <property type="term" value="C:ribonucleoprotein complex"/>
    <property type="evidence" value="ECO:0007669"/>
    <property type="project" value="UniProtKB-KW"/>
</dbReference>
<sequence length="201" mass="23489">MVTLPLCDMTMLVAHLGLDDRLMALYSAVINSHVRFFSLTEIWISKEVDVYLTLCVAMHSPKIFPRVLIAQNRLTKRFKTYSYDPFYICRKPSIPLFPRLQFSLKGYDFPTLEKYEIYLNKTLRRWVSSVDSFPLPPKKTLYKVYHPNSTKVKTEFELNHYSRIVCAENVKTVDLPIIFDLVQQNLPEGIELAVEEVGSWM</sequence>
<proteinExistence type="predicted"/>
<dbReference type="Pfam" id="PF00338">
    <property type="entry name" value="Ribosomal_S10"/>
    <property type="match status" value="1"/>
</dbReference>
<name>W6UY25_ECHGR</name>
<dbReference type="OrthoDB" id="5984298at2759"/>
<dbReference type="STRING" id="6210.W6UY25"/>
<evidence type="ECO:0000256" key="1">
    <source>
        <dbReference type="ARBA" id="ARBA00022980"/>
    </source>
</evidence>
<dbReference type="GeneID" id="36342355"/>
<dbReference type="PANTHER" id="PTHR13473:SF0">
    <property type="entry name" value="LARGE RIBOSOMAL SUBUNIT PROTEIN ML48"/>
    <property type="match status" value="1"/>
</dbReference>
<dbReference type="Proteomes" id="UP000019149">
    <property type="component" value="Unassembled WGS sequence"/>
</dbReference>
<evidence type="ECO:0000259" key="3">
    <source>
        <dbReference type="SMART" id="SM01403"/>
    </source>
</evidence>
<evidence type="ECO:0000313" key="5">
    <source>
        <dbReference type="Proteomes" id="UP000019149"/>
    </source>
</evidence>
<dbReference type="SMART" id="SM01403">
    <property type="entry name" value="Ribosomal_S10"/>
    <property type="match status" value="1"/>
</dbReference>
<dbReference type="GO" id="GO:0005761">
    <property type="term" value="C:mitochondrial ribosome"/>
    <property type="evidence" value="ECO:0007669"/>
    <property type="project" value="InterPro"/>
</dbReference>
<keyword evidence="1" id="KW-0689">Ribosomal protein</keyword>
<comment type="caution">
    <text evidence="4">The sequence shown here is derived from an EMBL/GenBank/DDBJ whole genome shotgun (WGS) entry which is preliminary data.</text>
</comment>
<gene>
    <name evidence="4" type="ORF">EGR_06640</name>
</gene>
<dbReference type="InterPro" id="IPR027486">
    <property type="entry name" value="Ribosomal_uS10_dom"/>
</dbReference>
<reference evidence="4 5" key="1">
    <citation type="journal article" date="2013" name="Nat. Genet.">
        <title>The genome of the hydatid tapeworm Echinococcus granulosus.</title>
        <authorList>
            <person name="Zheng H."/>
            <person name="Zhang W."/>
            <person name="Zhang L."/>
            <person name="Zhang Z."/>
            <person name="Li J."/>
            <person name="Lu G."/>
            <person name="Zhu Y."/>
            <person name="Wang Y."/>
            <person name="Huang Y."/>
            <person name="Liu J."/>
            <person name="Kang H."/>
            <person name="Chen J."/>
            <person name="Wang L."/>
            <person name="Chen A."/>
            <person name="Yu S."/>
            <person name="Gao Z."/>
            <person name="Jin L."/>
            <person name="Gu W."/>
            <person name="Wang Z."/>
            <person name="Zhao L."/>
            <person name="Shi B."/>
            <person name="Wen H."/>
            <person name="Lin R."/>
            <person name="Jones M.K."/>
            <person name="Brejova B."/>
            <person name="Vinar T."/>
            <person name="Zhao G."/>
            <person name="McManus D.P."/>
            <person name="Chen Z."/>
            <person name="Zhou Y."/>
            <person name="Wang S."/>
        </authorList>
    </citation>
    <scope>NUCLEOTIDE SEQUENCE [LARGE SCALE GENOMIC DNA]</scope>
</reference>
<dbReference type="Gene3D" id="3.30.70.600">
    <property type="entry name" value="Ribosomal protein S10 domain"/>
    <property type="match status" value="1"/>
</dbReference>